<dbReference type="InterPro" id="IPR036249">
    <property type="entry name" value="Thioredoxin-like_sf"/>
</dbReference>
<reference evidence="7 8" key="1">
    <citation type="submission" date="2018-04" db="EMBL/GenBank/DDBJ databases">
        <authorList>
            <person name="Zhang X."/>
            <person name="Yuan J."/>
            <person name="Li F."/>
            <person name="Xiang J."/>
        </authorList>
    </citation>
    <scope>NUCLEOTIDE SEQUENCE [LARGE SCALE GENOMIC DNA]</scope>
    <source>
        <tissue evidence="7">Muscle</tissue>
    </source>
</reference>
<comment type="similarity">
    <text evidence="1 5">Belongs to the glutathione peroxidase family.</text>
</comment>
<dbReference type="Gene3D" id="3.40.30.10">
    <property type="entry name" value="Glutaredoxin"/>
    <property type="match status" value="1"/>
</dbReference>
<comment type="caution">
    <text evidence="7">The sequence shown here is derived from an EMBL/GenBank/DDBJ whole genome shotgun (WGS) entry which is preliminary data.</text>
</comment>
<dbReference type="PROSITE" id="PS51355">
    <property type="entry name" value="GLUTATHIONE_PEROXID_3"/>
    <property type="match status" value="1"/>
</dbReference>
<dbReference type="GO" id="GO:0004602">
    <property type="term" value="F:glutathione peroxidase activity"/>
    <property type="evidence" value="ECO:0007669"/>
    <property type="project" value="TreeGrafter"/>
</dbReference>
<evidence type="ECO:0000256" key="1">
    <source>
        <dbReference type="ARBA" id="ARBA00006926"/>
    </source>
</evidence>
<keyword evidence="2 5" id="KW-0575">Peroxidase</keyword>
<evidence type="ECO:0000256" key="4">
    <source>
        <dbReference type="PIRSR" id="PIRSR000303-1"/>
    </source>
</evidence>
<dbReference type="PANTHER" id="PTHR11592:SF81">
    <property type="entry name" value="GLUTATHIONE PEROXIDASE"/>
    <property type="match status" value="1"/>
</dbReference>
<dbReference type="OrthoDB" id="446890at2759"/>
<evidence type="ECO:0000313" key="8">
    <source>
        <dbReference type="Proteomes" id="UP000283509"/>
    </source>
</evidence>
<dbReference type="InterPro" id="IPR000889">
    <property type="entry name" value="Glutathione_peroxidase"/>
</dbReference>
<gene>
    <name evidence="7" type="ORF">C7M84_010284</name>
</gene>
<evidence type="ECO:0000256" key="6">
    <source>
        <dbReference type="SAM" id="SignalP"/>
    </source>
</evidence>
<feature type="chain" id="PRO_5018793260" description="Glutathione peroxidase" evidence="6">
    <location>
        <begin position="18"/>
        <end position="200"/>
    </location>
</feature>
<feature type="active site" evidence="4">
    <location>
        <position position="61"/>
    </location>
</feature>
<proteinExistence type="inferred from homology"/>
<accession>A0A3R7M445</accession>
<sequence>MWSLWVTAAALVGPVVGLGARIECDAVDGDVYSFSHRYLNGTDFSFDQYQGKVSLAGVSSCLQVGLNALAETYAGTDLVILGFPCNQFNLQEPSSTETEILQGIKHVRPGGGFVPQFDLLEKVEVNGNNQNDIWKWMTTNCGFTQDRIEGGIEYDSLNVHDVRWNFEKFLFGRDGKLFVRYSHLQTPEGISDDIDYLLAQ</sequence>
<name>A0A3R7M445_PENVA</name>
<dbReference type="Pfam" id="PF00255">
    <property type="entry name" value="GSHPx"/>
    <property type="match status" value="1"/>
</dbReference>
<keyword evidence="6" id="KW-0732">Signal</keyword>
<keyword evidence="8" id="KW-1185">Reference proteome</keyword>
<evidence type="ECO:0000313" key="7">
    <source>
        <dbReference type="EMBL" id="ROT71408.1"/>
    </source>
</evidence>
<protein>
    <recommendedName>
        <fullName evidence="5">Glutathione peroxidase</fullName>
    </recommendedName>
</protein>
<feature type="signal peptide" evidence="6">
    <location>
        <begin position="1"/>
        <end position="17"/>
    </location>
</feature>
<dbReference type="GO" id="GO:0006979">
    <property type="term" value="P:response to oxidative stress"/>
    <property type="evidence" value="ECO:0007669"/>
    <property type="project" value="InterPro"/>
</dbReference>
<dbReference type="Proteomes" id="UP000283509">
    <property type="component" value="Unassembled WGS sequence"/>
</dbReference>
<dbReference type="SUPFAM" id="SSF52833">
    <property type="entry name" value="Thioredoxin-like"/>
    <property type="match status" value="1"/>
</dbReference>
<dbReference type="InterPro" id="IPR029760">
    <property type="entry name" value="GPX_CS"/>
</dbReference>
<organism evidence="7 8">
    <name type="scientific">Penaeus vannamei</name>
    <name type="common">Whiteleg shrimp</name>
    <name type="synonym">Litopenaeus vannamei</name>
    <dbReference type="NCBI Taxonomy" id="6689"/>
    <lineage>
        <taxon>Eukaryota</taxon>
        <taxon>Metazoa</taxon>
        <taxon>Ecdysozoa</taxon>
        <taxon>Arthropoda</taxon>
        <taxon>Crustacea</taxon>
        <taxon>Multicrustacea</taxon>
        <taxon>Malacostraca</taxon>
        <taxon>Eumalacostraca</taxon>
        <taxon>Eucarida</taxon>
        <taxon>Decapoda</taxon>
        <taxon>Dendrobranchiata</taxon>
        <taxon>Penaeoidea</taxon>
        <taxon>Penaeidae</taxon>
        <taxon>Penaeus</taxon>
    </lineage>
</organism>
<keyword evidence="3 5" id="KW-0560">Oxidoreductase</keyword>
<dbReference type="PANTHER" id="PTHR11592">
    <property type="entry name" value="GLUTATHIONE PEROXIDASE"/>
    <property type="match status" value="1"/>
</dbReference>
<dbReference type="AlphaFoldDB" id="A0A3R7M445"/>
<reference evidence="7 8" key="2">
    <citation type="submission" date="2019-01" db="EMBL/GenBank/DDBJ databases">
        <title>The decoding of complex shrimp genome reveals the adaptation for benthos swimmer, frequently molting mechanism and breeding impact on genome.</title>
        <authorList>
            <person name="Sun Y."/>
            <person name="Gao Y."/>
            <person name="Yu Y."/>
        </authorList>
    </citation>
    <scope>NUCLEOTIDE SEQUENCE [LARGE SCALE GENOMIC DNA]</scope>
    <source>
        <tissue evidence="7">Muscle</tissue>
    </source>
</reference>
<evidence type="ECO:0000256" key="5">
    <source>
        <dbReference type="RuleBase" id="RU000499"/>
    </source>
</evidence>
<dbReference type="EMBL" id="QCYY01002301">
    <property type="protein sequence ID" value="ROT71408.1"/>
    <property type="molecule type" value="Genomic_DNA"/>
</dbReference>
<dbReference type="PRINTS" id="PR01011">
    <property type="entry name" value="GLUTPROXDASE"/>
</dbReference>
<dbReference type="PROSITE" id="PS00763">
    <property type="entry name" value="GLUTATHIONE_PEROXID_2"/>
    <property type="match status" value="1"/>
</dbReference>
<evidence type="ECO:0000256" key="3">
    <source>
        <dbReference type="ARBA" id="ARBA00023002"/>
    </source>
</evidence>
<dbReference type="PIRSF" id="PIRSF000303">
    <property type="entry name" value="Glutathion_perox"/>
    <property type="match status" value="1"/>
</dbReference>
<dbReference type="STRING" id="6689.A0A3R7M445"/>
<evidence type="ECO:0000256" key="2">
    <source>
        <dbReference type="ARBA" id="ARBA00022559"/>
    </source>
</evidence>